<organism evidence="1 2">
    <name type="scientific">Nannocystis punicea</name>
    <dbReference type="NCBI Taxonomy" id="2995304"/>
    <lineage>
        <taxon>Bacteria</taxon>
        <taxon>Pseudomonadati</taxon>
        <taxon>Myxococcota</taxon>
        <taxon>Polyangia</taxon>
        <taxon>Nannocystales</taxon>
        <taxon>Nannocystaceae</taxon>
        <taxon>Nannocystis</taxon>
    </lineage>
</organism>
<accession>A0ABY7HDV8</accession>
<keyword evidence="2" id="KW-1185">Reference proteome</keyword>
<proteinExistence type="predicted"/>
<dbReference type="EMBL" id="CP114040">
    <property type="protein sequence ID" value="WAS97219.1"/>
    <property type="molecule type" value="Genomic_DNA"/>
</dbReference>
<reference evidence="1" key="1">
    <citation type="submission" date="2022-11" db="EMBL/GenBank/DDBJ databases">
        <title>Minimal conservation of predation-associated metabolite biosynthetic gene clusters underscores biosynthetic potential of Myxococcota including descriptions for ten novel species: Archangium lansinium sp. nov., Myxococcus landrumus sp. nov., Nannocystis bai.</title>
        <authorList>
            <person name="Ahearne A."/>
            <person name="Stevens C."/>
            <person name="Dowd S."/>
        </authorList>
    </citation>
    <scope>NUCLEOTIDE SEQUENCE</scope>
    <source>
        <strain evidence="1">Fl3</strain>
    </source>
</reference>
<evidence type="ECO:0000313" key="1">
    <source>
        <dbReference type="EMBL" id="WAS97219.1"/>
    </source>
</evidence>
<dbReference type="RefSeq" id="WP_269039582.1">
    <property type="nucleotide sequence ID" value="NZ_CP114040.1"/>
</dbReference>
<evidence type="ECO:0000313" key="2">
    <source>
        <dbReference type="Proteomes" id="UP001164459"/>
    </source>
</evidence>
<sequence length="119" mass="12641">MTRGERIHYSARDAAPGARQRGLCGQRVPAEQLASAMTAINCERCRAILSSPARADEIAAQLLAVSSGDLAGAWRALAVWIEDGTLLGGPEHLRRLLAAVRVELDRRGATSPPVPETSS</sequence>
<name>A0ABY7HDV8_9BACT</name>
<protein>
    <submittedName>
        <fullName evidence="1">Uncharacterized protein</fullName>
    </submittedName>
</protein>
<gene>
    <name evidence="1" type="ORF">O0S08_13815</name>
</gene>
<dbReference type="Proteomes" id="UP001164459">
    <property type="component" value="Chromosome"/>
</dbReference>